<keyword evidence="10" id="KW-1185">Reference proteome</keyword>
<proteinExistence type="predicted"/>
<sequence length="127" mass="13254">MMRGTLVVAAVIMAAALWRSDALHAAGGSATRGKLAYQDCAACHGARGQGSDLAPGLRNIVGRKVADENGFAYSPALRRHGGVWSEERLAAFLLRPQAEVKGNRMAYAGAASAAEAADLVAYLKTIK</sequence>
<accession>A0A1T5DWY3</accession>
<evidence type="ECO:0000256" key="6">
    <source>
        <dbReference type="PROSITE-ProRule" id="PRU00433"/>
    </source>
</evidence>
<dbReference type="PANTHER" id="PTHR11961">
    <property type="entry name" value="CYTOCHROME C"/>
    <property type="match status" value="1"/>
</dbReference>
<dbReference type="InterPro" id="IPR002327">
    <property type="entry name" value="Cyt_c_1A/1B"/>
</dbReference>
<dbReference type="EMBL" id="FUYP01000017">
    <property type="protein sequence ID" value="SKB76157.1"/>
    <property type="molecule type" value="Genomic_DNA"/>
</dbReference>
<dbReference type="InterPro" id="IPR009056">
    <property type="entry name" value="Cyt_c-like_dom"/>
</dbReference>
<dbReference type="Gene3D" id="1.10.760.10">
    <property type="entry name" value="Cytochrome c-like domain"/>
    <property type="match status" value="1"/>
</dbReference>
<dbReference type="AlphaFoldDB" id="A0A1T5DWY3"/>
<gene>
    <name evidence="9" type="ORF">SAMN06295937_101712</name>
</gene>
<feature type="chain" id="PRO_5012301382" evidence="7">
    <location>
        <begin position="26"/>
        <end position="127"/>
    </location>
</feature>
<evidence type="ECO:0000256" key="1">
    <source>
        <dbReference type="ARBA" id="ARBA00022448"/>
    </source>
</evidence>
<dbReference type="GO" id="GO:0046872">
    <property type="term" value="F:metal ion binding"/>
    <property type="evidence" value="ECO:0007669"/>
    <property type="project" value="UniProtKB-KW"/>
</dbReference>
<dbReference type="PRINTS" id="PR00604">
    <property type="entry name" value="CYTCHRMECIAB"/>
</dbReference>
<keyword evidence="1" id="KW-0813">Transport</keyword>
<evidence type="ECO:0000256" key="3">
    <source>
        <dbReference type="ARBA" id="ARBA00022723"/>
    </source>
</evidence>
<keyword evidence="7" id="KW-0732">Signal</keyword>
<dbReference type="PROSITE" id="PS51007">
    <property type="entry name" value="CYTC"/>
    <property type="match status" value="1"/>
</dbReference>
<name>A0A1T5DWY3_9SPHN</name>
<feature type="signal peptide" evidence="7">
    <location>
        <begin position="1"/>
        <end position="25"/>
    </location>
</feature>
<dbReference type="Proteomes" id="UP000190044">
    <property type="component" value="Unassembled WGS sequence"/>
</dbReference>
<organism evidence="9 10">
    <name type="scientific">Sphingopyxis flava</name>
    <dbReference type="NCBI Taxonomy" id="1507287"/>
    <lineage>
        <taxon>Bacteria</taxon>
        <taxon>Pseudomonadati</taxon>
        <taxon>Pseudomonadota</taxon>
        <taxon>Alphaproteobacteria</taxon>
        <taxon>Sphingomonadales</taxon>
        <taxon>Sphingomonadaceae</taxon>
        <taxon>Sphingopyxis</taxon>
    </lineage>
</organism>
<keyword evidence="4" id="KW-0249">Electron transport</keyword>
<reference evidence="10" key="1">
    <citation type="submission" date="2017-02" db="EMBL/GenBank/DDBJ databases">
        <authorList>
            <person name="Varghese N."/>
            <person name="Submissions S."/>
        </authorList>
    </citation>
    <scope>NUCLEOTIDE SEQUENCE [LARGE SCALE GENOMIC DNA]</scope>
    <source>
        <strain evidence="10">R11H</strain>
    </source>
</reference>
<keyword evidence="5 6" id="KW-0408">Iron</keyword>
<keyword evidence="3 6" id="KW-0479">Metal-binding</keyword>
<dbReference type="InterPro" id="IPR036909">
    <property type="entry name" value="Cyt_c-like_dom_sf"/>
</dbReference>
<keyword evidence="2 6" id="KW-0349">Heme</keyword>
<evidence type="ECO:0000313" key="9">
    <source>
        <dbReference type="EMBL" id="SKB76157.1"/>
    </source>
</evidence>
<evidence type="ECO:0000256" key="2">
    <source>
        <dbReference type="ARBA" id="ARBA00022617"/>
    </source>
</evidence>
<dbReference type="Pfam" id="PF00034">
    <property type="entry name" value="Cytochrom_C"/>
    <property type="match status" value="1"/>
</dbReference>
<evidence type="ECO:0000256" key="4">
    <source>
        <dbReference type="ARBA" id="ARBA00022982"/>
    </source>
</evidence>
<evidence type="ECO:0000256" key="7">
    <source>
        <dbReference type="SAM" id="SignalP"/>
    </source>
</evidence>
<evidence type="ECO:0000256" key="5">
    <source>
        <dbReference type="ARBA" id="ARBA00023004"/>
    </source>
</evidence>
<protein>
    <submittedName>
        <fullName evidence="9">Cytochrome c</fullName>
    </submittedName>
</protein>
<feature type="domain" description="Cytochrome c" evidence="8">
    <location>
        <begin position="28"/>
        <end position="127"/>
    </location>
</feature>
<dbReference type="OrthoDB" id="9805828at2"/>
<dbReference type="GO" id="GO:0020037">
    <property type="term" value="F:heme binding"/>
    <property type="evidence" value="ECO:0007669"/>
    <property type="project" value="InterPro"/>
</dbReference>
<dbReference type="GO" id="GO:0009055">
    <property type="term" value="F:electron transfer activity"/>
    <property type="evidence" value="ECO:0007669"/>
    <property type="project" value="InterPro"/>
</dbReference>
<dbReference type="SUPFAM" id="SSF46626">
    <property type="entry name" value="Cytochrome c"/>
    <property type="match status" value="1"/>
</dbReference>
<evidence type="ECO:0000259" key="8">
    <source>
        <dbReference type="PROSITE" id="PS51007"/>
    </source>
</evidence>
<evidence type="ECO:0000313" key="10">
    <source>
        <dbReference type="Proteomes" id="UP000190044"/>
    </source>
</evidence>